<gene>
    <name evidence="2" type="ORF">LCGC14_0556350</name>
</gene>
<organism evidence="2">
    <name type="scientific">marine sediment metagenome</name>
    <dbReference type="NCBI Taxonomy" id="412755"/>
    <lineage>
        <taxon>unclassified sequences</taxon>
        <taxon>metagenomes</taxon>
        <taxon>ecological metagenomes</taxon>
    </lineage>
</organism>
<sequence>MGRYRLNFERKVWGFYETEAKTLEEAEKKIEEGDCDMFDNKSDETLETNDKGDFNVHLD</sequence>
<evidence type="ECO:0000313" key="2">
    <source>
        <dbReference type="EMBL" id="KKN57977.1"/>
    </source>
</evidence>
<evidence type="ECO:0000256" key="1">
    <source>
        <dbReference type="SAM" id="MobiDB-lite"/>
    </source>
</evidence>
<dbReference type="EMBL" id="LAZR01000780">
    <property type="protein sequence ID" value="KKN57977.1"/>
    <property type="molecule type" value="Genomic_DNA"/>
</dbReference>
<comment type="caution">
    <text evidence="2">The sequence shown here is derived from an EMBL/GenBank/DDBJ whole genome shotgun (WGS) entry which is preliminary data.</text>
</comment>
<feature type="region of interest" description="Disordered" evidence="1">
    <location>
        <begin position="40"/>
        <end position="59"/>
    </location>
</feature>
<protein>
    <submittedName>
        <fullName evidence="2">Uncharacterized protein</fullName>
    </submittedName>
</protein>
<accession>A0A0F9S6S7</accession>
<reference evidence="2" key="1">
    <citation type="journal article" date="2015" name="Nature">
        <title>Complex archaea that bridge the gap between prokaryotes and eukaryotes.</title>
        <authorList>
            <person name="Spang A."/>
            <person name="Saw J.H."/>
            <person name="Jorgensen S.L."/>
            <person name="Zaremba-Niedzwiedzka K."/>
            <person name="Martijn J."/>
            <person name="Lind A.E."/>
            <person name="van Eijk R."/>
            <person name="Schleper C."/>
            <person name="Guy L."/>
            <person name="Ettema T.J."/>
        </authorList>
    </citation>
    <scope>NUCLEOTIDE SEQUENCE</scope>
</reference>
<proteinExistence type="predicted"/>
<name>A0A0F9S6S7_9ZZZZ</name>
<dbReference type="AlphaFoldDB" id="A0A0F9S6S7"/>